<accession>C3YFR0</accession>
<dbReference type="GeneID" id="118418612"/>
<dbReference type="KEGG" id="bfo:118418612"/>
<dbReference type="OMA" id="PPWSRQC"/>
<dbReference type="InParanoid" id="C3YFR0"/>
<dbReference type="AlphaFoldDB" id="C3YFR0"/>
<dbReference type="RefSeq" id="XP_035680503.1">
    <property type="nucleotide sequence ID" value="XM_035824610.1"/>
</dbReference>
<evidence type="ECO:0000256" key="2">
    <source>
        <dbReference type="SAM" id="SignalP"/>
    </source>
</evidence>
<keyword evidence="4" id="KW-1185">Reference proteome</keyword>
<evidence type="ECO:0000313" key="3">
    <source>
        <dbReference type="EMBL" id="EEN61023.1"/>
    </source>
</evidence>
<gene>
    <name evidence="5" type="primary">LOC118418612</name>
    <name evidence="3" type="ORF">BRAFLDRAFT_129814</name>
</gene>
<organism>
    <name type="scientific">Branchiostoma floridae</name>
    <name type="common">Florida lancelet</name>
    <name type="synonym">Amphioxus</name>
    <dbReference type="NCBI Taxonomy" id="7739"/>
    <lineage>
        <taxon>Eukaryota</taxon>
        <taxon>Metazoa</taxon>
        <taxon>Chordata</taxon>
        <taxon>Cephalochordata</taxon>
        <taxon>Leptocardii</taxon>
        <taxon>Amphioxiformes</taxon>
        <taxon>Branchiostomatidae</taxon>
        <taxon>Branchiostoma</taxon>
    </lineage>
</organism>
<reference evidence="5" key="3">
    <citation type="submission" date="2025-04" db="UniProtKB">
        <authorList>
            <consortium name="RefSeq"/>
        </authorList>
    </citation>
    <scope>IDENTIFICATION</scope>
    <source>
        <strain evidence="5">S238N-H82</strain>
        <tissue evidence="5">Testes</tissue>
    </source>
</reference>
<reference evidence="4" key="2">
    <citation type="journal article" date="2020" name="Nat. Ecol. Evol.">
        <title>Deeply conserved synteny resolves early events in vertebrate evolution.</title>
        <authorList>
            <person name="Simakov O."/>
            <person name="Marletaz F."/>
            <person name="Yue J.X."/>
            <person name="O'Connell B."/>
            <person name="Jenkins J."/>
            <person name="Brandt A."/>
            <person name="Calef R."/>
            <person name="Tung C.H."/>
            <person name="Huang T.K."/>
            <person name="Schmutz J."/>
            <person name="Satoh N."/>
            <person name="Yu J.K."/>
            <person name="Putnam N.H."/>
            <person name="Green R.E."/>
            <person name="Rokhsar D.S."/>
        </authorList>
    </citation>
    <scope>NUCLEOTIDE SEQUENCE [LARGE SCALE GENOMIC DNA]</scope>
    <source>
        <strain evidence="4">S238N-H82</strain>
    </source>
</reference>
<name>C3YFR0_BRAFL</name>
<sequence length="151" mass="16597">MKTTILMKVWAILLLVVLERTVEAAPAAHRVARSEEDSTTSTYEARLARMRFNCSPPWSRQCQTSDSIIFKRSLKEQDLLAAAAVSSDSTSGTAAVSSDSTSGAAELEGNGQQDSTQKLLRRSTGSVRGRMSLRKILPFLRLHKNPRYGVL</sequence>
<dbReference type="Proteomes" id="UP000001554">
    <property type="component" value="Chromosome 6"/>
</dbReference>
<dbReference type="OrthoDB" id="10414424at2759"/>
<proteinExistence type="predicted"/>
<protein>
    <submittedName>
        <fullName evidence="5">Uncharacterized protein LOC118418612</fullName>
    </submittedName>
</protein>
<evidence type="ECO:0000313" key="5">
    <source>
        <dbReference type="RefSeq" id="XP_035680503.1"/>
    </source>
</evidence>
<feature type="chain" id="PRO_5044729186" evidence="2">
    <location>
        <begin position="25"/>
        <end position="151"/>
    </location>
</feature>
<reference evidence="3" key="1">
    <citation type="journal article" date="2008" name="Nature">
        <title>The amphioxus genome and the evolution of the chordate karyotype.</title>
        <authorList>
            <consortium name="US DOE Joint Genome Institute (JGI-PGF)"/>
            <person name="Putnam N.H."/>
            <person name="Butts T."/>
            <person name="Ferrier D.E.K."/>
            <person name="Furlong R.F."/>
            <person name="Hellsten U."/>
            <person name="Kawashima T."/>
            <person name="Robinson-Rechavi M."/>
            <person name="Shoguchi E."/>
            <person name="Terry A."/>
            <person name="Yu J.-K."/>
            <person name="Benito-Gutierrez E.L."/>
            <person name="Dubchak I."/>
            <person name="Garcia-Fernandez J."/>
            <person name="Gibson-Brown J.J."/>
            <person name="Grigoriev I.V."/>
            <person name="Horton A.C."/>
            <person name="de Jong P.J."/>
            <person name="Jurka J."/>
            <person name="Kapitonov V.V."/>
            <person name="Kohara Y."/>
            <person name="Kuroki Y."/>
            <person name="Lindquist E."/>
            <person name="Lucas S."/>
            <person name="Osoegawa K."/>
            <person name="Pennacchio L.A."/>
            <person name="Salamov A.A."/>
            <person name="Satou Y."/>
            <person name="Sauka-Spengler T."/>
            <person name="Schmutz J."/>
            <person name="Shin-I T."/>
            <person name="Toyoda A."/>
            <person name="Bronner-Fraser M."/>
            <person name="Fujiyama A."/>
            <person name="Holland L.Z."/>
            <person name="Holland P.W.H."/>
            <person name="Satoh N."/>
            <person name="Rokhsar D.S."/>
        </authorList>
    </citation>
    <scope>NUCLEOTIDE SEQUENCE [LARGE SCALE GENOMIC DNA]</scope>
    <source>
        <strain evidence="3">S238N-H82</strain>
        <tissue evidence="3">Testes</tissue>
    </source>
</reference>
<feature type="compositionally biased region" description="Polar residues" evidence="1">
    <location>
        <begin position="110"/>
        <end position="126"/>
    </location>
</feature>
<feature type="compositionally biased region" description="Low complexity" evidence="1">
    <location>
        <begin position="87"/>
        <end position="105"/>
    </location>
</feature>
<keyword evidence="2" id="KW-0732">Signal</keyword>
<evidence type="ECO:0000256" key="1">
    <source>
        <dbReference type="SAM" id="MobiDB-lite"/>
    </source>
</evidence>
<dbReference type="EMBL" id="GG666509">
    <property type="protein sequence ID" value="EEN61023.1"/>
    <property type="molecule type" value="Genomic_DNA"/>
</dbReference>
<feature type="region of interest" description="Disordered" evidence="1">
    <location>
        <begin position="87"/>
        <end position="126"/>
    </location>
</feature>
<evidence type="ECO:0000313" key="4">
    <source>
        <dbReference type="Proteomes" id="UP000001554"/>
    </source>
</evidence>
<feature type="signal peptide" evidence="2">
    <location>
        <begin position="1"/>
        <end position="24"/>
    </location>
</feature>